<proteinExistence type="predicted"/>
<reference evidence="1" key="1">
    <citation type="submission" date="2020-10" db="EMBL/GenBank/DDBJ databases">
        <title>Sequencing the genomes of 1000 actinobacteria strains.</title>
        <authorList>
            <person name="Klenk H.-P."/>
        </authorList>
    </citation>
    <scope>NUCLEOTIDE SEQUENCE</scope>
    <source>
        <strain evidence="1">DSM 45354</strain>
    </source>
</reference>
<dbReference type="EMBL" id="JADBEM010000001">
    <property type="protein sequence ID" value="MBE1603525.1"/>
    <property type="molecule type" value="Genomic_DNA"/>
</dbReference>
<keyword evidence="1" id="KW-0540">Nuclease</keyword>
<accession>A0A927R911</accession>
<dbReference type="Proteomes" id="UP000638648">
    <property type="component" value="Unassembled WGS sequence"/>
</dbReference>
<dbReference type="RefSeq" id="WP_192748320.1">
    <property type="nucleotide sequence ID" value="NZ_BAABJL010000154.1"/>
</dbReference>
<protein>
    <submittedName>
        <fullName evidence="1">Endonuclease III</fullName>
    </submittedName>
</protein>
<keyword evidence="2" id="KW-1185">Reference proteome</keyword>
<name>A0A927R911_9ACTN</name>
<dbReference type="GO" id="GO:0004519">
    <property type="term" value="F:endonuclease activity"/>
    <property type="evidence" value="ECO:0007669"/>
    <property type="project" value="UniProtKB-KW"/>
</dbReference>
<organism evidence="1 2">
    <name type="scientific">Actinopolymorpha pittospori</name>
    <dbReference type="NCBI Taxonomy" id="648752"/>
    <lineage>
        <taxon>Bacteria</taxon>
        <taxon>Bacillati</taxon>
        <taxon>Actinomycetota</taxon>
        <taxon>Actinomycetes</taxon>
        <taxon>Propionibacteriales</taxon>
        <taxon>Actinopolymorphaceae</taxon>
        <taxon>Actinopolymorpha</taxon>
    </lineage>
</organism>
<keyword evidence="1" id="KW-0255">Endonuclease</keyword>
<dbReference type="AlphaFoldDB" id="A0A927R911"/>
<comment type="caution">
    <text evidence="1">The sequence shown here is derived from an EMBL/GenBank/DDBJ whole genome shotgun (WGS) entry which is preliminary data.</text>
</comment>
<evidence type="ECO:0000313" key="1">
    <source>
        <dbReference type="EMBL" id="MBE1603525.1"/>
    </source>
</evidence>
<sequence length="68" mass="7285">MVASIFPGLERALDLTNLAELPLLARYATPAQIRHAGRARVVAYLRRAGVASDRAARIATAAVDATQR</sequence>
<keyword evidence="1" id="KW-0378">Hydrolase</keyword>
<gene>
    <name evidence="1" type="ORF">HEB94_000373</name>
</gene>
<evidence type="ECO:0000313" key="2">
    <source>
        <dbReference type="Proteomes" id="UP000638648"/>
    </source>
</evidence>